<dbReference type="EMBL" id="JAEOAQ010000001">
    <property type="protein sequence ID" value="KAG5421878.1"/>
    <property type="molecule type" value="Genomic_DNA"/>
</dbReference>
<keyword evidence="3" id="KW-1185">Reference proteome</keyword>
<proteinExistence type="predicted"/>
<dbReference type="GO" id="GO:0016301">
    <property type="term" value="F:kinase activity"/>
    <property type="evidence" value="ECO:0007669"/>
    <property type="project" value="InterPro"/>
</dbReference>
<dbReference type="InterPro" id="IPR027417">
    <property type="entry name" value="P-loop_NTPase"/>
</dbReference>
<feature type="domain" description="Phosphoribulokinase/uridine kinase" evidence="1">
    <location>
        <begin position="103"/>
        <end position="194"/>
    </location>
</feature>
<organism evidence="2 3">
    <name type="scientific">Candida metapsilosis</name>
    <dbReference type="NCBI Taxonomy" id="273372"/>
    <lineage>
        <taxon>Eukaryota</taxon>
        <taxon>Fungi</taxon>
        <taxon>Dikarya</taxon>
        <taxon>Ascomycota</taxon>
        <taxon>Saccharomycotina</taxon>
        <taxon>Pichiomycetes</taxon>
        <taxon>Debaryomycetaceae</taxon>
        <taxon>Candida/Lodderomyces clade</taxon>
        <taxon>Candida</taxon>
    </lineage>
</organism>
<dbReference type="Pfam" id="PF00485">
    <property type="entry name" value="PRK"/>
    <property type="match status" value="1"/>
</dbReference>
<dbReference type="Proteomes" id="UP000669133">
    <property type="component" value="Unassembled WGS sequence"/>
</dbReference>
<accession>A0A8H7ZL46</accession>
<dbReference type="SUPFAM" id="SSF52540">
    <property type="entry name" value="P-loop containing nucleoside triphosphate hydrolases"/>
    <property type="match status" value="1"/>
</dbReference>
<evidence type="ECO:0000259" key="1">
    <source>
        <dbReference type="Pfam" id="PF00485"/>
    </source>
</evidence>
<gene>
    <name evidence="2" type="ORF">I9W82_000971</name>
</gene>
<evidence type="ECO:0000313" key="2">
    <source>
        <dbReference type="EMBL" id="KAG5421878.1"/>
    </source>
</evidence>
<dbReference type="GeneID" id="93649600"/>
<evidence type="ECO:0000313" key="3">
    <source>
        <dbReference type="Proteomes" id="UP000669133"/>
    </source>
</evidence>
<comment type="caution">
    <text evidence="2">The sequence shown here is derived from an EMBL/GenBank/DDBJ whole genome shotgun (WGS) entry which is preliminary data.</text>
</comment>
<protein>
    <recommendedName>
        <fullName evidence="1">Phosphoribulokinase/uridine kinase domain-containing protein</fullName>
    </recommendedName>
</protein>
<dbReference type="PRINTS" id="PR00988">
    <property type="entry name" value="URIDINKINASE"/>
</dbReference>
<name>A0A8H7ZL46_9ASCO</name>
<dbReference type="OrthoDB" id="738517at2759"/>
<dbReference type="Gene3D" id="3.40.50.300">
    <property type="entry name" value="P-loop containing nucleotide triphosphate hydrolases"/>
    <property type="match status" value="1"/>
</dbReference>
<dbReference type="PANTHER" id="PTHR10285">
    <property type="entry name" value="URIDINE KINASE"/>
    <property type="match status" value="1"/>
</dbReference>
<dbReference type="InterPro" id="IPR006083">
    <property type="entry name" value="PRK/URK"/>
</dbReference>
<dbReference type="GO" id="GO:0005524">
    <property type="term" value="F:ATP binding"/>
    <property type="evidence" value="ECO:0007669"/>
    <property type="project" value="InterPro"/>
</dbReference>
<dbReference type="RefSeq" id="XP_067550994.1">
    <property type="nucleotide sequence ID" value="XM_067695392.1"/>
</dbReference>
<dbReference type="AlphaFoldDB" id="A0A8H7ZL46"/>
<reference evidence="2 3" key="1">
    <citation type="submission" date="2020-12" db="EMBL/GenBank/DDBJ databases">
        <title>Effect of drift, selection, and recombination on the evolution of hybrid genomes in Candida yeast pathogens.</title>
        <authorList>
            <person name="Mixao V."/>
            <person name="Ksiezopolska E."/>
            <person name="Saus E."/>
            <person name="Boekhout T."/>
            <person name="Gacser A."/>
            <person name="Gabaldon T."/>
        </authorList>
    </citation>
    <scope>NUCLEOTIDE SEQUENCE [LARGE SCALE GENOMIC DNA]</scope>
    <source>
        <strain evidence="2 3">BP57</strain>
    </source>
</reference>
<sequence length="249" mass="28506">MSEQLSTSIVVLLGGGHAAGKRTAALSIEKQLQSMMRDSPVDVHIINMNEYTDHEQSSVDPSQFPSSKSAAITVRKEDKYKIPVLKPSRFNFEKLKRDLKELDKSSNTQKIVLVHGLYALYDKDLRDMAHIKVFIDSDADTRLIRWIRRDVLEGKTENLETVINAYLMGARVEMSDYIFPTKEFCDVIMPKGPEPNAVNLVIDGILLYVSKSYQPQRTDLPSNYLRPSEIGNFEKEKFDIQKNKFYQLN</sequence>